<evidence type="ECO:0000256" key="1">
    <source>
        <dbReference type="ARBA" id="ARBA00004128"/>
    </source>
</evidence>
<keyword evidence="3" id="KW-0926">Vacuole</keyword>
<feature type="transmembrane region" description="Helical" evidence="8">
    <location>
        <begin position="293"/>
        <end position="315"/>
    </location>
</feature>
<evidence type="ECO:0000259" key="9">
    <source>
        <dbReference type="Pfam" id="PF06454"/>
    </source>
</evidence>
<feature type="transmembrane region" description="Helical" evidence="8">
    <location>
        <begin position="336"/>
        <end position="357"/>
    </location>
</feature>
<keyword evidence="4 8" id="KW-0812">Transmembrane</keyword>
<dbReference type="eggNOG" id="ENOG502QQMF">
    <property type="taxonomic scope" value="Eukaryota"/>
</dbReference>
<dbReference type="GO" id="GO:0009705">
    <property type="term" value="C:plant-type vacuole membrane"/>
    <property type="evidence" value="ECO:0000318"/>
    <property type="project" value="GO_Central"/>
</dbReference>
<keyword evidence="6 8" id="KW-0472">Membrane</keyword>
<gene>
    <name evidence="10" type="ORF">EUGRSUZ_D01307</name>
</gene>
<evidence type="ECO:0000313" key="10">
    <source>
        <dbReference type="EMBL" id="KCW76946.1"/>
    </source>
</evidence>
<name>A0A059CFM9_EUCGR</name>
<evidence type="ECO:0000256" key="2">
    <source>
        <dbReference type="ARBA" id="ARBA00006779"/>
    </source>
</evidence>
<evidence type="ECO:0000256" key="8">
    <source>
        <dbReference type="SAM" id="Phobius"/>
    </source>
</evidence>
<dbReference type="PANTHER" id="PTHR31142">
    <property type="entry name" value="TOBAMOVIRUS MULTIPLICATION PROTEIN 1-LIKE ISOFORM X1"/>
    <property type="match status" value="1"/>
</dbReference>
<organism evidence="10">
    <name type="scientific">Eucalyptus grandis</name>
    <name type="common">Flooded gum</name>
    <dbReference type="NCBI Taxonomy" id="71139"/>
    <lineage>
        <taxon>Eukaryota</taxon>
        <taxon>Viridiplantae</taxon>
        <taxon>Streptophyta</taxon>
        <taxon>Embryophyta</taxon>
        <taxon>Tracheophyta</taxon>
        <taxon>Spermatophyta</taxon>
        <taxon>Magnoliopsida</taxon>
        <taxon>eudicotyledons</taxon>
        <taxon>Gunneridae</taxon>
        <taxon>Pentapetalae</taxon>
        <taxon>rosids</taxon>
        <taxon>malvids</taxon>
        <taxon>Myrtales</taxon>
        <taxon>Myrtaceae</taxon>
        <taxon>Myrtoideae</taxon>
        <taxon>Eucalypteae</taxon>
        <taxon>Eucalyptus</taxon>
    </lineage>
</organism>
<dbReference type="InterPro" id="IPR009457">
    <property type="entry name" value="THH1/TOM1/TOM3_dom"/>
</dbReference>
<evidence type="ECO:0000256" key="5">
    <source>
        <dbReference type="ARBA" id="ARBA00022989"/>
    </source>
</evidence>
<protein>
    <recommendedName>
        <fullName evidence="9">THH1/TOM1/TOM3 domain-containing protein</fullName>
    </recommendedName>
</protein>
<comment type="similarity">
    <text evidence="2">Belongs to the plant tobamovirus multiplication TOM1 protein family.</text>
</comment>
<accession>A0A059CFM9</accession>
<feature type="transmembrane region" description="Helical" evidence="8">
    <location>
        <begin position="259"/>
        <end position="281"/>
    </location>
</feature>
<dbReference type="PANTHER" id="PTHR31142:SF1">
    <property type="entry name" value="TOBAMOVIRUS MULTIPLICATION PROTEIN 1"/>
    <property type="match status" value="1"/>
</dbReference>
<feature type="transmembrane region" description="Helical" evidence="8">
    <location>
        <begin position="369"/>
        <end position="391"/>
    </location>
</feature>
<dbReference type="AlphaFoldDB" id="A0A059CFM9"/>
<dbReference type="FunCoup" id="A0A059CFM9">
    <property type="interactions" value="832"/>
</dbReference>
<feature type="domain" description="THH1/TOM1/TOM3" evidence="9">
    <location>
        <begin position="137"/>
        <end position="407"/>
    </location>
</feature>
<feature type="compositionally biased region" description="Low complexity" evidence="7">
    <location>
        <begin position="21"/>
        <end position="31"/>
    </location>
</feature>
<proteinExistence type="inferred from homology"/>
<evidence type="ECO:0000256" key="3">
    <source>
        <dbReference type="ARBA" id="ARBA00022554"/>
    </source>
</evidence>
<reference evidence="10" key="1">
    <citation type="submission" date="2013-07" db="EMBL/GenBank/DDBJ databases">
        <title>The genome of Eucalyptus grandis.</title>
        <authorList>
            <person name="Schmutz J."/>
            <person name="Hayes R."/>
            <person name="Myburg A."/>
            <person name="Tuskan G."/>
            <person name="Grattapaglia D."/>
            <person name="Rokhsar D.S."/>
        </authorList>
    </citation>
    <scope>NUCLEOTIDE SEQUENCE</scope>
    <source>
        <tissue evidence="10">Leaf extractions</tissue>
    </source>
</reference>
<dbReference type="EMBL" id="KK198756">
    <property type="protein sequence ID" value="KCW76946.1"/>
    <property type="molecule type" value="Genomic_DNA"/>
</dbReference>
<keyword evidence="5 8" id="KW-1133">Transmembrane helix</keyword>
<feature type="transmembrane region" description="Helical" evidence="8">
    <location>
        <begin position="228"/>
        <end position="247"/>
    </location>
</feature>
<evidence type="ECO:0000256" key="7">
    <source>
        <dbReference type="SAM" id="MobiDB-lite"/>
    </source>
</evidence>
<comment type="subcellular location">
    <subcellularLocation>
        <location evidence="1">Vacuole membrane</location>
        <topology evidence="1">Multi-pass membrane protein</topology>
    </subcellularLocation>
</comment>
<dbReference type="InParanoid" id="A0A059CFM9"/>
<feature type="region of interest" description="Disordered" evidence="7">
    <location>
        <begin position="1"/>
        <end position="33"/>
    </location>
</feature>
<dbReference type="Gramene" id="KCW76946">
    <property type="protein sequence ID" value="KCW76946"/>
    <property type="gene ID" value="EUGRSUZ_D01307"/>
</dbReference>
<evidence type="ECO:0000256" key="6">
    <source>
        <dbReference type="ARBA" id="ARBA00023136"/>
    </source>
</evidence>
<evidence type="ECO:0000256" key="4">
    <source>
        <dbReference type="ARBA" id="ARBA00022692"/>
    </source>
</evidence>
<dbReference type="InterPro" id="IPR040226">
    <property type="entry name" value="THH1/TOM1/TOM3"/>
</dbReference>
<dbReference type="OMA" id="DSTQWQD"/>
<sequence>MEKRGSNRSVFPGSRTTHQTIPPSSSGPIGPLDQTIWRQNRVGEKDFCSKGGKGSPSFSLLSGCVQFVLSLRQAPSFLPPSPSLEAGVVRSIRKLLSFLLGSLGSRGALLLWSEGSMGRSLQVAMGLSPMEVAALVTSWWDEINDSSQWQDGIFYALCAAYALVSTVALIQLIRIELRVPEYGWTTQKVFHLMNFIVNGVRAVVFGFHNQVFDLHPKVLTWVLLDLPGLLFFSTYTLLVLFWAEIYHQARSLPTDKLRTVYIAVNGAIYFVQICIWIYLWIDDNSVVEFVGKVFIAVVSILAALGFLLYGGRLFFMLRRFPIESKGRRKKLHEVGSVTAICFTCFLIRSFVVLLSAFDTDASLDVLNHPILNLIYYMLVEILPSALVLFILRKLPPKRISAQYHPIR</sequence>
<feature type="transmembrane region" description="Helical" evidence="8">
    <location>
        <begin position="152"/>
        <end position="177"/>
    </location>
</feature>
<dbReference type="Pfam" id="PF06454">
    <property type="entry name" value="THH1_TOM1-3_dom"/>
    <property type="match status" value="1"/>
</dbReference>